<protein>
    <submittedName>
        <fullName evidence="1">Uncharacterized protein</fullName>
    </submittedName>
</protein>
<dbReference type="Proteomes" id="UP000315827">
    <property type="component" value="Unassembled WGS sequence"/>
</dbReference>
<dbReference type="RefSeq" id="WP_146376254.1">
    <property type="nucleotide sequence ID" value="NZ_DAWENJ010000066.1"/>
</dbReference>
<comment type="caution">
    <text evidence="1">The sequence shown here is derived from an EMBL/GenBank/DDBJ whole genome shotgun (WGS) entry which is preliminary data.</text>
</comment>
<organism evidence="1 2">
    <name type="scientific">Parabacteroides distasonis</name>
    <dbReference type="NCBI Taxonomy" id="823"/>
    <lineage>
        <taxon>Bacteria</taxon>
        <taxon>Pseudomonadati</taxon>
        <taxon>Bacteroidota</taxon>
        <taxon>Bacteroidia</taxon>
        <taxon>Bacteroidales</taxon>
        <taxon>Tannerellaceae</taxon>
        <taxon>Parabacteroides</taxon>
    </lineage>
</organism>
<name>A0A5C6K3J0_PARDI</name>
<gene>
    <name evidence="1" type="ORF">FSA05_22595</name>
</gene>
<dbReference type="AlphaFoldDB" id="A0A5C6K3J0"/>
<accession>A0A5C6K3J0</accession>
<proteinExistence type="predicted"/>
<reference evidence="1 2" key="1">
    <citation type="submission" date="2019-07" db="EMBL/GenBank/DDBJ databases">
        <title>Genome sequencing of Parabacteroides distasonis iSURF_7.</title>
        <authorList>
            <person name="Degefu H.N."/>
            <person name="Ruoff K.L."/>
            <person name="Price C.E."/>
            <person name="Valls R.A."/>
            <person name="O'Toole G.A."/>
        </authorList>
    </citation>
    <scope>NUCLEOTIDE SEQUENCE [LARGE SCALE GENOMIC DNA]</scope>
    <source>
        <strain evidence="1 2">CFPLTA003_1B</strain>
    </source>
</reference>
<sequence>MNTSLLIELFLYYAQFPEREAIVPLFNKGKSYIPGYGELLKEALDLRDDKIIPEIKNYVFGPNFDAVSARVNNLIGHYLFVDYGEIECDTDGSNRFVDYTRLAITVAYRLKDFSGDLMEQLIVSDRCLSCLVSIRNQMIREQRERYWLKDISNNHTLTPFIARELSSIGWTLLFNRNGYDTFNAKGRK</sequence>
<dbReference type="EMBL" id="VOHW01000025">
    <property type="protein sequence ID" value="TWV57747.1"/>
    <property type="molecule type" value="Genomic_DNA"/>
</dbReference>
<evidence type="ECO:0000313" key="2">
    <source>
        <dbReference type="Proteomes" id="UP000315827"/>
    </source>
</evidence>
<evidence type="ECO:0000313" key="1">
    <source>
        <dbReference type="EMBL" id="TWV57747.1"/>
    </source>
</evidence>